<dbReference type="InterPro" id="IPR051401">
    <property type="entry name" value="GtrA_CellWall_Glycosyl"/>
</dbReference>
<evidence type="ECO:0000256" key="3">
    <source>
        <dbReference type="ARBA" id="ARBA00022692"/>
    </source>
</evidence>
<comment type="subcellular location">
    <subcellularLocation>
        <location evidence="1">Membrane</location>
        <topology evidence="1">Multi-pass membrane protein</topology>
    </subcellularLocation>
</comment>
<sequence>MTDTDSRSAPVLHRRTFYEAVRFAVVGVVNTAITLALIYGLTALGLSYLIANAIGYAAGFVNSFVMNRQWTFRSSGHWGRQAVAFFLVFAVSYGVQFLALLAQTEWLGVPVWLAQGTSMVVYTGVNFLLNKIVTFRSV</sequence>
<proteinExistence type="inferred from homology"/>
<feature type="transmembrane region" description="Helical" evidence="6">
    <location>
        <begin position="78"/>
        <end position="99"/>
    </location>
</feature>
<dbReference type="InterPro" id="IPR007267">
    <property type="entry name" value="GtrA_DPMS_TM"/>
</dbReference>
<feature type="transmembrane region" description="Helical" evidence="6">
    <location>
        <begin position="111"/>
        <end position="129"/>
    </location>
</feature>
<evidence type="ECO:0000259" key="7">
    <source>
        <dbReference type="Pfam" id="PF04138"/>
    </source>
</evidence>
<dbReference type="Proteomes" id="UP000460298">
    <property type="component" value="Unassembled WGS sequence"/>
</dbReference>
<protein>
    <submittedName>
        <fullName evidence="8">GtrA family protein</fullName>
    </submittedName>
</protein>
<dbReference type="PANTHER" id="PTHR38459:SF1">
    <property type="entry name" value="PROPHAGE BACTOPRENOL-LINKED GLUCOSE TRANSLOCASE HOMOLOG"/>
    <property type="match status" value="1"/>
</dbReference>
<dbReference type="GO" id="GO:0005886">
    <property type="term" value="C:plasma membrane"/>
    <property type="evidence" value="ECO:0007669"/>
    <property type="project" value="TreeGrafter"/>
</dbReference>
<keyword evidence="4 6" id="KW-1133">Transmembrane helix</keyword>
<gene>
    <name evidence="8" type="ORF">F9K24_12815</name>
</gene>
<feature type="transmembrane region" description="Helical" evidence="6">
    <location>
        <begin position="46"/>
        <end position="66"/>
    </location>
</feature>
<feature type="domain" description="GtrA/DPMS transmembrane" evidence="7">
    <location>
        <begin position="22"/>
        <end position="135"/>
    </location>
</feature>
<keyword evidence="3 6" id="KW-0812">Transmembrane</keyword>
<evidence type="ECO:0000256" key="5">
    <source>
        <dbReference type="ARBA" id="ARBA00023136"/>
    </source>
</evidence>
<keyword evidence="5 6" id="KW-0472">Membrane</keyword>
<dbReference type="PANTHER" id="PTHR38459">
    <property type="entry name" value="PROPHAGE BACTOPRENOL-LINKED GLUCOSE TRANSLOCASE HOMOLOG"/>
    <property type="match status" value="1"/>
</dbReference>
<dbReference type="GO" id="GO:0000271">
    <property type="term" value="P:polysaccharide biosynthetic process"/>
    <property type="evidence" value="ECO:0007669"/>
    <property type="project" value="InterPro"/>
</dbReference>
<evidence type="ECO:0000313" key="9">
    <source>
        <dbReference type="Proteomes" id="UP000460298"/>
    </source>
</evidence>
<name>A0A833LWZ2_9LEPT</name>
<reference evidence="8 9" key="1">
    <citation type="submission" date="2019-10" db="EMBL/GenBank/DDBJ databases">
        <title>Extracellular Electron Transfer in a Candidatus Methanoperedens spp. Enrichment Culture.</title>
        <authorList>
            <person name="Berger S."/>
            <person name="Rangel Shaw D."/>
            <person name="Berben T."/>
            <person name="In 'T Zandt M."/>
            <person name="Frank J."/>
            <person name="Reimann J."/>
            <person name="Jetten M.S.M."/>
            <person name="Welte C.U."/>
        </authorList>
    </citation>
    <scope>NUCLEOTIDE SEQUENCE [LARGE SCALE GENOMIC DNA]</scope>
    <source>
        <strain evidence="8">SB12</strain>
    </source>
</reference>
<evidence type="ECO:0000313" key="8">
    <source>
        <dbReference type="EMBL" id="KAB2931807.1"/>
    </source>
</evidence>
<feature type="transmembrane region" description="Helical" evidence="6">
    <location>
        <begin position="20"/>
        <end position="40"/>
    </location>
</feature>
<evidence type="ECO:0000256" key="4">
    <source>
        <dbReference type="ARBA" id="ARBA00022989"/>
    </source>
</evidence>
<evidence type="ECO:0000256" key="6">
    <source>
        <dbReference type="SAM" id="Phobius"/>
    </source>
</evidence>
<evidence type="ECO:0000256" key="2">
    <source>
        <dbReference type="ARBA" id="ARBA00009399"/>
    </source>
</evidence>
<evidence type="ECO:0000256" key="1">
    <source>
        <dbReference type="ARBA" id="ARBA00004141"/>
    </source>
</evidence>
<comment type="caution">
    <text evidence="8">The sequence shown here is derived from an EMBL/GenBank/DDBJ whole genome shotgun (WGS) entry which is preliminary data.</text>
</comment>
<dbReference type="AlphaFoldDB" id="A0A833LWZ2"/>
<comment type="similarity">
    <text evidence="2">Belongs to the GtrA family.</text>
</comment>
<dbReference type="Pfam" id="PF04138">
    <property type="entry name" value="GtrA_DPMS_TM"/>
    <property type="match status" value="1"/>
</dbReference>
<accession>A0A833LWZ2</accession>
<dbReference type="EMBL" id="WBUI01000012">
    <property type="protein sequence ID" value="KAB2931807.1"/>
    <property type="molecule type" value="Genomic_DNA"/>
</dbReference>
<organism evidence="8 9">
    <name type="scientific">Leptonema illini</name>
    <dbReference type="NCBI Taxonomy" id="183"/>
    <lineage>
        <taxon>Bacteria</taxon>
        <taxon>Pseudomonadati</taxon>
        <taxon>Spirochaetota</taxon>
        <taxon>Spirochaetia</taxon>
        <taxon>Leptospirales</taxon>
        <taxon>Leptospiraceae</taxon>
        <taxon>Leptonema</taxon>
    </lineage>
</organism>